<dbReference type="InterPro" id="IPR010310">
    <property type="entry name" value="T7SS_ESAT-6-like"/>
</dbReference>
<dbReference type="Gene3D" id="1.10.287.1060">
    <property type="entry name" value="ESAT-6-like"/>
    <property type="match status" value="1"/>
</dbReference>
<sequence>MARLSTGSQELLTAGQDIVNTGDSIDGILKSLNGIIDSIGAQWQGTAKDAFMTLNTRFDEDAKKLNQALKEIAEQMTGGANLYIQQQEEQSQAMSSVANRLGGN</sequence>
<accession>A0A9X3A5J1</accession>
<reference evidence="2" key="1">
    <citation type="submission" date="2022-08" db="EMBL/GenBank/DDBJ databases">
        <authorList>
            <person name="Tistechok S."/>
            <person name="Samborskyy M."/>
            <person name="Roman I."/>
        </authorList>
    </citation>
    <scope>NUCLEOTIDE SEQUENCE</scope>
    <source>
        <strain evidence="2">DSM 103496</strain>
    </source>
</reference>
<dbReference type="NCBIfam" id="TIGR03930">
    <property type="entry name" value="WXG100_ESAT6"/>
    <property type="match status" value="1"/>
</dbReference>
<organism evidence="2 3">
    <name type="scientific">Umezawaea endophytica</name>
    <dbReference type="NCBI Taxonomy" id="1654476"/>
    <lineage>
        <taxon>Bacteria</taxon>
        <taxon>Bacillati</taxon>
        <taxon>Actinomycetota</taxon>
        <taxon>Actinomycetes</taxon>
        <taxon>Pseudonocardiales</taxon>
        <taxon>Pseudonocardiaceae</taxon>
        <taxon>Umezawaea</taxon>
    </lineage>
</organism>
<name>A0A9X3A5J1_9PSEU</name>
<evidence type="ECO:0000313" key="3">
    <source>
        <dbReference type="Proteomes" id="UP001141259"/>
    </source>
</evidence>
<comment type="similarity">
    <text evidence="1">Belongs to the WXG100 family.</text>
</comment>
<evidence type="ECO:0000256" key="1">
    <source>
        <dbReference type="RuleBase" id="RU362001"/>
    </source>
</evidence>
<keyword evidence="3" id="KW-1185">Reference proteome</keyword>
<proteinExistence type="inferred from homology"/>
<protein>
    <recommendedName>
        <fullName evidence="1">ESAT-6-like protein</fullName>
    </recommendedName>
</protein>
<dbReference type="Proteomes" id="UP001141259">
    <property type="component" value="Unassembled WGS sequence"/>
</dbReference>
<evidence type="ECO:0000313" key="2">
    <source>
        <dbReference type="EMBL" id="MCS7482308.1"/>
    </source>
</evidence>
<dbReference type="InterPro" id="IPR036689">
    <property type="entry name" value="ESAT-6-like_sf"/>
</dbReference>
<comment type="caution">
    <text evidence="2">The sequence shown here is derived from an EMBL/GenBank/DDBJ whole genome shotgun (WGS) entry which is preliminary data.</text>
</comment>
<dbReference type="AlphaFoldDB" id="A0A9X3A5J1"/>
<gene>
    <name evidence="2" type="ORF">NZH93_36130</name>
</gene>
<dbReference type="Pfam" id="PF06013">
    <property type="entry name" value="WXG100"/>
    <property type="match status" value="1"/>
</dbReference>
<dbReference type="SUPFAM" id="SSF140453">
    <property type="entry name" value="EsxAB dimer-like"/>
    <property type="match status" value="1"/>
</dbReference>
<dbReference type="RefSeq" id="WP_259627789.1">
    <property type="nucleotide sequence ID" value="NZ_JANYMP010000023.1"/>
</dbReference>
<dbReference type="EMBL" id="JANYMP010000023">
    <property type="protein sequence ID" value="MCS7482308.1"/>
    <property type="molecule type" value="Genomic_DNA"/>
</dbReference>